<dbReference type="Proteomes" id="UP000032247">
    <property type="component" value="Unassembled WGS sequence"/>
</dbReference>
<dbReference type="AlphaFoldDB" id="A0A0D1KYS2"/>
<dbReference type="STRING" id="483913.AN935_10595"/>
<reference evidence="1 2" key="1">
    <citation type="submission" date="2014-12" db="EMBL/GenBank/DDBJ databases">
        <title>Comparative genome analysis of Bacillus coagulans HM-08, Clostridium butyricum HM-68, Bacillus subtilis HM-66 and Bacillus licheniformis BL-09.</title>
        <authorList>
            <person name="Zhang H."/>
        </authorList>
    </citation>
    <scope>NUCLEOTIDE SEQUENCE [LARGE SCALE GENOMIC DNA]</scope>
    <source>
        <strain evidence="1 2">HM-66</strain>
    </source>
</reference>
<dbReference type="EMBL" id="JXBC01000003">
    <property type="protein sequence ID" value="KIU11302.1"/>
    <property type="molecule type" value="Genomic_DNA"/>
</dbReference>
<evidence type="ECO:0008006" key="3">
    <source>
        <dbReference type="Google" id="ProtNLM"/>
    </source>
</evidence>
<gene>
    <name evidence="1" type="ORF">SC09_Contig24orf00236</name>
</gene>
<dbReference type="PATRIC" id="fig|1423.173.peg.1951"/>
<evidence type="ECO:0000313" key="2">
    <source>
        <dbReference type="Proteomes" id="UP000032247"/>
    </source>
</evidence>
<sequence length="206" mass="23443">MVRYSLLVVYIVYMLLKNMKQLFNQTMLDPRLSYKKQMTLVYEQPKAFLEGCIDISGSVVTIHQPEPIPHGPVLYVHPRLRLAELALIAGYIEEPAGFIANPKVFRLPFIGQWLDRMDVISDGDSEKVYEDVTKQLEKGQSLILSLDGSIDPVELAARYHLPLVMVETKGTDNMQKGSFFKRLKPADIELSFSKAYIPANEKQLRA</sequence>
<dbReference type="SUPFAM" id="SSF69593">
    <property type="entry name" value="Glycerol-3-phosphate (1)-acyltransferase"/>
    <property type="match status" value="1"/>
</dbReference>
<protein>
    <recommendedName>
        <fullName evidence="3">1-acyl-sn-glycerol-3-phosphate acyltransferase</fullName>
    </recommendedName>
</protein>
<comment type="caution">
    <text evidence="1">The sequence shown here is derived from an EMBL/GenBank/DDBJ whole genome shotgun (WGS) entry which is preliminary data.</text>
</comment>
<organism evidence="1 2">
    <name type="scientific">Bacillus subtilis</name>
    <dbReference type="NCBI Taxonomy" id="1423"/>
    <lineage>
        <taxon>Bacteria</taxon>
        <taxon>Bacillati</taxon>
        <taxon>Bacillota</taxon>
        <taxon>Bacilli</taxon>
        <taxon>Bacillales</taxon>
        <taxon>Bacillaceae</taxon>
        <taxon>Bacillus</taxon>
    </lineage>
</organism>
<accession>A0A0D1KYS2</accession>
<name>A0A0D1KYS2_BACIU</name>
<evidence type="ECO:0000313" key="1">
    <source>
        <dbReference type="EMBL" id="KIU11302.1"/>
    </source>
</evidence>
<proteinExistence type="predicted"/>